<feature type="transmembrane region" description="Helical" evidence="8">
    <location>
        <begin position="214"/>
        <end position="234"/>
    </location>
</feature>
<dbReference type="RefSeq" id="WP_012858367.1">
    <property type="nucleotide sequence ID" value="NC_013515.1"/>
</dbReference>
<feature type="transmembrane region" description="Helical" evidence="8">
    <location>
        <begin position="21"/>
        <end position="40"/>
    </location>
</feature>
<dbReference type="PANTHER" id="PTHR34979:SF1">
    <property type="entry name" value="INNER MEMBRANE PROTEIN YGAZ"/>
    <property type="match status" value="1"/>
</dbReference>
<dbReference type="PANTHER" id="PTHR34979">
    <property type="entry name" value="INNER MEMBRANE PROTEIN YGAZ"/>
    <property type="match status" value="1"/>
</dbReference>
<keyword evidence="7 8" id="KW-0472">Membrane</keyword>
<keyword evidence="5 8" id="KW-0812">Transmembrane</keyword>
<comment type="subcellular location">
    <subcellularLocation>
        <location evidence="1">Cell membrane</location>
        <topology evidence="1">Multi-pass membrane protein</topology>
    </subcellularLocation>
</comment>
<dbReference type="GeneID" id="29673147"/>
<dbReference type="GO" id="GO:0005886">
    <property type="term" value="C:plasma membrane"/>
    <property type="evidence" value="ECO:0007669"/>
    <property type="project" value="UniProtKB-SubCell"/>
</dbReference>
<name>D1AWY4_STRM9</name>
<gene>
    <name evidence="9" type="ordered locus">Smon_0326</name>
</gene>
<dbReference type="HOGENOM" id="CLU_065777_3_2_0"/>
<keyword evidence="10" id="KW-1185">Reference proteome</keyword>
<feature type="transmembrane region" description="Helical" evidence="8">
    <location>
        <begin position="136"/>
        <end position="162"/>
    </location>
</feature>
<evidence type="ECO:0000256" key="6">
    <source>
        <dbReference type="ARBA" id="ARBA00022989"/>
    </source>
</evidence>
<feature type="transmembrane region" description="Helical" evidence="8">
    <location>
        <begin position="74"/>
        <end position="96"/>
    </location>
</feature>
<proteinExistence type="inferred from homology"/>
<dbReference type="GO" id="GO:1903785">
    <property type="term" value="P:L-valine transmembrane transport"/>
    <property type="evidence" value="ECO:0007669"/>
    <property type="project" value="TreeGrafter"/>
</dbReference>
<evidence type="ECO:0000256" key="8">
    <source>
        <dbReference type="SAM" id="Phobius"/>
    </source>
</evidence>
<dbReference type="Proteomes" id="UP000002072">
    <property type="component" value="Chromosome"/>
</dbReference>
<dbReference type="OrthoDB" id="81530at2"/>
<evidence type="ECO:0000256" key="3">
    <source>
        <dbReference type="ARBA" id="ARBA00022448"/>
    </source>
</evidence>
<feature type="transmembrane region" description="Helical" evidence="8">
    <location>
        <begin position="191"/>
        <end position="208"/>
    </location>
</feature>
<keyword evidence="3" id="KW-0813">Transport</keyword>
<dbReference type="STRING" id="519441.Smon_0326"/>
<evidence type="ECO:0000313" key="10">
    <source>
        <dbReference type="Proteomes" id="UP000002072"/>
    </source>
</evidence>
<feature type="transmembrane region" description="Helical" evidence="8">
    <location>
        <begin position="46"/>
        <end position="67"/>
    </location>
</feature>
<dbReference type="EMBL" id="CP001779">
    <property type="protein sequence ID" value="ACZ00810.1"/>
    <property type="molecule type" value="Genomic_DNA"/>
</dbReference>
<evidence type="ECO:0000256" key="7">
    <source>
        <dbReference type="ARBA" id="ARBA00023136"/>
    </source>
</evidence>
<keyword evidence="6 8" id="KW-1133">Transmembrane helix</keyword>
<dbReference type="InterPro" id="IPR011606">
    <property type="entry name" value="Brnchd-chn_aa_trnsp_permease"/>
</dbReference>
<dbReference type="eggNOG" id="COG1296">
    <property type="taxonomic scope" value="Bacteria"/>
</dbReference>
<dbReference type="KEGG" id="smf:Smon_0326"/>
<evidence type="ECO:0000256" key="2">
    <source>
        <dbReference type="ARBA" id="ARBA00010735"/>
    </source>
</evidence>
<protein>
    <submittedName>
        <fullName evidence="9">AzlC family protein</fullName>
    </submittedName>
</protein>
<keyword evidence="4" id="KW-1003">Cell membrane</keyword>
<evidence type="ECO:0000313" key="9">
    <source>
        <dbReference type="EMBL" id="ACZ00810.1"/>
    </source>
</evidence>
<feature type="transmembrane region" description="Helical" evidence="8">
    <location>
        <begin position="168"/>
        <end position="184"/>
    </location>
</feature>
<dbReference type="Pfam" id="PF03591">
    <property type="entry name" value="AzlC"/>
    <property type="match status" value="1"/>
</dbReference>
<organism evidence="9 10">
    <name type="scientific">Streptobacillus moniliformis (strain ATCC 14647 / DSM 12112 / NCTC 10651 / 9901)</name>
    <dbReference type="NCBI Taxonomy" id="519441"/>
    <lineage>
        <taxon>Bacteria</taxon>
        <taxon>Fusobacteriati</taxon>
        <taxon>Fusobacteriota</taxon>
        <taxon>Fusobacteriia</taxon>
        <taxon>Fusobacteriales</taxon>
        <taxon>Leptotrichiaceae</taxon>
        <taxon>Streptobacillus</taxon>
    </lineage>
</organism>
<sequence>MDLITKFNKQEFINGIKAANGIAIAFIPFGFALGLISNTYNVNSVVSSVMTFIIYSGASQVLLYKIFATGSFDIFSAIFAAAMLNFRYVLINIPMYKALSNYDRKSKSLVGVLFTDETVAFLALKKNKSLSFALGVNLLGYLSFTLSSVFGVILGNYIPIIVINSMKFVLYGTFLSLLISSLIMDNKNLKIVLITLFLKAIFMCIYPFNMIPQSLQIVLILSLTSLIYAMISIWRDIK</sequence>
<evidence type="ECO:0000256" key="5">
    <source>
        <dbReference type="ARBA" id="ARBA00022692"/>
    </source>
</evidence>
<dbReference type="AlphaFoldDB" id="D1AWY4"/>
<accession>D1AWY4</accession>
<evidence type="ECO:0000256" key="4">
    <source>
        <dbReference type="ARBA" id="ARBA00022475"/>
    </source>
</evidence>
<evidence type="ECO:0000256" key="1">
    <source>
        <dbReference type="ARBA" id="ARBA00004651"/>
    </source>
</evidence>
<comment type="similarity">
    <text evidence="2">Belongs to the AzlC family.</text>
</comment>
<reference evidence="9 10" key="1">
    <citation type="journal article" date="2009" name="Stand. Genomic Sci.">
        <title>Complete genome sequence of Streptobacillus moniliformis type strain (9901T).</title>
        <authorList>
            <person name="Nolan M."/>
            <person name="Gronow S."/>
            <person name="Lapidus A."/>
            <person name="Ivanova N."/>
            <person name="Copeland A."/>
            <person name="Lucas S."/>
            <person name="Del Rio T.G."/>
            <person name="Chen F."/>
            <person name="Tice H."/>
            <person name="Pitluck S."/>
            <person name="Cheng J.F."/>
            <person name="Sims D."/>
            <person name="Meincke L."/>
            <person name="Bruce D."/>
            <person name="Goodwin L."/>
            <person name="Brettin T."/>
            <person name="Han C."/>
            <person name="Detter J.C."/>
            <person name="Ovchinikova G."/>
            <person name="Pati A."/>
            <person name="Mavromatis K."/>
            <person name="Mikhailova N."/>
            <person name="Chen A."/>
            <person name="Palaniappan K."/>
            <person name="Land M."/>
            <person name="Hauser L."/>
            <person name="Chang Y.J."/>
            <person name="Jeffries C.D."/>
            <person name="Rohde M."/>
            <person name="Sproer C."/>
            <person name="Goker M."/>
            <person name="Bristow J."/>
            <person name="Eisen J.A."/>
            <person name="Markowitz V."/>
            <person name="Hugenholtz P."/>
            <person name="Kyrpides N.C."/>
            <person name="Klenk H.P."/>
            <person name="Chain P."/>
        </authorList>
    </citation>
    <scope>NUCLEOTIDE SEQUENCE [LARGE SCALE GENOMIC DNA]</scope>
    <source>
        <strain evidence="10">ATCC 14647 / DSM 12112 / NCTC 10651 / 9901</strain>
    </source>
</reference>